<accession>A0AAV3Z759</accession>
<comment type="caution">
    <text evidence="1">The sequence shown here is derived from an EMBL/GenBank/DDBJ whole genome shotgun (WGS) entry which is preliminary data.</text>
</comment>
<evidence type="ECO:0000313" key="2">
    <source>
        <dbReference type="Proteomes" id="UP000735302"/>
    </source>
</evidence>
<organism evidence="1 2">
    <name type="scientific">Plakobranchus ocellatus</name>
    <dbReference type="NCBI Taxonomy" id="259542"/>
    <lineage>
        <taxon>Eukaryota</taxon>
        <taxon>Metazoa</taxon>
        <taxon>Spiralia</taxon>
        <taxon>Lophotrochozoa</taxon>
        <taxon>Mollusca</taxon>
        <taxon>Gastropoda</taxon>
        <taxon>Heterobranchia</taxon>
        <taxon>Euthyneura</taxon>
        <taxon>Panpulmonata</taxon>
        <taxon>Sacoglossa</taxon>
        <taxon>Placobranchoidea</taxon>
        <taxon>Plakobranchidae</taxon>
        <taxon>Plakobranchus</taxon>
    </lineage>
</organism>
<evidence type="ECO:0000313" key="1">
    <source>
        <dbReference type="EMBL" id="GFN90542.1"/>
    </source>
</evidence>
<dbReference type="AlphaFoldDB" id="A0AAV3Z759"/>
<keyword evidence="2" id="KW-1185">Reference proteome</keyword>
<dbReference type="EMBL" id="BLXT01002056">
    <property type="protein sequence ID" value="GFN90542.1"/>
    <property type="molecule type" value="Genomic_DNA"/>
</dbReference>
<gene>
    <name evidence="1" type="ORF">PoB_001704800</name>
</gene>
<protein>
    <submittedName>
        <fullName evidence="1">Uncharacterized protein</fullName>
    </submittedName>
</protein>
<reference evidence="1 2" key="1">
    <citation type="journal article" date="2021" name="Elife">
        <title>Chloroplast acquisition without the gene transfer in kleptoplastic sea slugs, Plakobranchus ocellatus.</title>
        <authorList>
            <person name="Maeda T."/>
            <person name="Takahashi S."/>
            <person name="Yoshida T."/>
            <person name="Shimamura S."/>
            <person name="Takaki Y."/>
            <person name="Nagai Y."/>
            <person name="Toyoda A."/>
            <person name="Suzuki Y."/>
            <person name="Arimoto A."/>
            <person name="Ishii H."/>
            <person name="Satoh N."/>
            <person name="Nishiyama T."/>
            <person name="Hasebe M."/>
            <person name="Maruyama T."/>
            <person name="Minagawa J."/>
            <person name="Obokata J."/>
            <person name="Shigenobu S."/>
        </authorList>
    </citation>
    <scope>NUCLEOTIDE SEQUENCE [LARGE SCALE GENOMIC DNA]</scope>
</reference>
<dbReference type="Proteomes" id="UP000735302">
    <property type="component" value="Unassembled WGS sequence"/>
</dbReference>
<proteinExistence type="predicted"/>
<name>A0AAV3Z759_9GAST</name>
<sequence>MARMVGALVTVAVKSPLCFSDQGLTYIKPTHMVMPTPIQFKKPMSISVPIADTRRVQAEAMKPMLLKIIANIPDVFTPTFFIANPENKSPGQTQAIKRLIIYCEFPSTQSG</sequence>